<reference evidence="14" key="1">
    <citation type="submission" date="2017-06" db="EMBL/GenBank/DDBJ databases">
        <title>Complete genome sequence of Capnocytophaga sp. KCOM 1579 (=ChDC OS43) isolated from a human refractory periapical abscess lesion.</title>
        <authorList>
            <person name="Kook J.-K."/>
            <person name="Park S.-N."/>
            <person name="Lim Y.K."/>
            <person name="Roh H."/>
        </authorList>
    </citation>
    <scope>NUCLEOTIDE SEQUENCE [LARGE SCALE GENOMIC DNA]</scope>
    <source>
        <strain evidence="14">ChDC OS43</strain>
    </source>
</reference>
<keyword evidence="6" id="KW-0819">tRNA processing</keyword>
<dbReference type="PROSITE" id="PS51163">
    <property type="entry name" value="YRDC"/>
    <property type="match status" value="1"/>
</dbReference>
<name>A0A1Z4BTG6_9FLAO</name>
<evidence type="ECO:0000256" key="11">
    <source>
        <dbReference type="ARBA" id="ARBA00048366"/>
    </source>
</evidence>
<dbReference type="InterPro" id="IPR050156">
    <property type="entry name" value="TC-AMP_synthase_SUA5"/>
</dbReference>
<dbReference type="Gene3D" id="3.90.870.10">
    <property type="entry name" value="DHBP synthase"/>
    <property type="match status" value="1"/>
</dbReference>
<evidence type="ECO:0000313" key="14">
    <source>
        <dbReference type="Proteomes" id="UP000197007"/>
    </source>
</evidence>
<keyword evidence="14" id="KW-1185">Reference proteome</keyword>
<dbReference type="EC" id="2.7.7.87" evidence="3"/>
<sequence length="185" mass="20853">MANNHLITEILKAGKIILYPTDTVWGLGCDATNPEAVAKIFQIKQRSESKSLIILVSDTEMLQHYVTDIPPKVLAYLQTLQEPTTIIYSHPLHLAKNVIAADNTVAIRVVQDVFCQQMITDFDKPIVSTSANISGEPTPLYYQLINPQIIAQCDYVVPYRQDDTQIKNPSRLIRFDTDGEIQILR</sequence>
<dbReference type="GO" id="GO:0003725">
    <property type="term" value="F:double-stranded RNA binding"/>
    <property type="evidence" value="ECO:0007669"/>
    <property type="project" value="InterPro"/>
</dbReference>
<keyword evidence="8" id="KW-0547">Nucleotide-binding</keyword>
<evidence type="ECO:0000313" key="13">
    <source>
        <dbReference type="EMBL" id="ASF44533.1"/>
    </source>
</evidence>
<dbReference type="Pfam" id="PF01300">
    <property type="entry name" value="Sua5_yciO_yrdC"/>
    <property type="match status" value="1"/>
</dbReference>
<dbReference type="GO" id="GO:0005524">
    <property type="term" value="F:ATP binding"/>
    <property type="evidence" value="ECO:0007669"/>
    <property type="project" value="UniProtKB-KW"/>
</dbReference>
<dbReference type="Proteomes" id="UP000197007">
    <property type="component" value="Chromosome"/>
</dbReference>
<dbReference type="KEGG" id="capn:CBG49_10260"/>
<keyword evidence="9" id="KW-0067">ATP-binding</keyword>
<evidence type="ECO:0000256" key="4">
    <source>
        <dbReference type="ARBA" id="ARBA00022490"/>
    </source>
</evidence>
<dbReference type="GO" id="GO:0005737">
    <property type="term" value="C:cytoplasm"/>
    <property type="evidence" value="ECO:0007669"/>
    <property type="project" value="UniProtKB-SubCell"/>
</dbReference>
<evidence type="ECO:0000256" key="1">
    <source>
        <dbReference type="ARBA" id="ARBA00004496"/>
    </source>
</evidence>
<dbReference type="GO" id="GO:0006450">
    <property type="term" value="P:regulation of translational fidelity"/>
    <property type="evidence" value="ECO:0007669"/>
    <property type="project" value="TreeGrafter"/>
</dbReference>
<evidence type="ECO:0000259" key="12">
    <source>
        <dbReference type="PROSITE" id="PS51163"/>
    </source>
</evidence>
<keyword evidence="4" id="KW-0963">Cytoplasm</keyword>
<evidence type="ECO:0000256" key="3">
    <source>
        <dbReference type="ARBA" id="ARBA00012584"/>
    </source>
</evidence>
<comment type="catalytic activity">
    <reaction evidence="11">
        <text>L-threonine + hydrogencarbonate + ATP = L-threonylcarbamoyladenylate + diphosphate + H2O</text>
        <dbReference type="Rhea" id="RHEA:36407"/>
        <dbReference type="ChEBI" id="CHEBI:15377"/>
        <dbReference type="ChEBI" id="CHEBI:17544"/>
        <dbReference type="ChEBI" id="CHEBI:30616"/>
        <dbReference type="ChEBI" id="CHEBI:33019"/>
        <dbReference type="ChEBI" id="CHEBI:57926"/>
        <dbReference type="ChEBI" id="CHEBI:73682"/>
        <dbReference type="EC" id="2.7.7.87"/>
    </reaction>
</comment>
<dbReference type="PANTHER" id="PTHR17490">
    <property type="entry name" value="SUA5"/>
    <property type="match status" value="1"/>
</dbReference>
<keyword evidence="7" id="KW-0548">Nucleotidyltransferase</keyword>
<dbReference type="AlphaFoldDB" id="A0A1Z4BTG6"/>
<dbReference type="EMBL" id="CP022022">
    <property type="protein sequence ID" value="ASF44533.1"/>
    <property type="molecule type" value="Genomic_DNA"/>
</dbReference>
<accession>A0A1Z4BTG6</accession>
<dbReference type="PANTHER" id="PTHR17490:SF16">
    <property type="entry name" value="THREONYLCARBAMOYL-AMP SYNTHASE"/>
    <property type="match status" value="1"/>
</dbReference>
<dbReference type="NCBIfam" id="TIGR00057">
    <property type="entry name" value="L-threonylcarbamoyladenylate synthase"/>
    <property type="match status" value="1"/>
</dbReference>
<feature type="domain" description="YrdC-like" evidence="12">
    <location>
        <begin position="1"/>
        <end position="185"/>
    </location>
</feature>
<protein>
    <recommendedName>
        <fullName evidence="10">L-threonylcarbamoyladenylate synthase</fullName>
        <ecNumber evidence="3">2.7.7.87</ecNumber>
    </recommendedName>
    <alternativeName>
        <fullName evidence="10">L-threonylcarbamoyladenylate synthase</fullName>
    </alternativeName>
</protein>
<dbReference type="GO" id="GO:0000049">
    <property type="term" value="F:tRNA binding"/>
    <property type="evidence" value="ECO:0007669"/>
    <property type="project" value="TreeGrafter"/>
</dbReference>
<dbReference type="RefSeq" id="WP_088595311.1">
    <property type="nucleotide sequence ID" value="NZ_CP022022.1"/>
</dbReference>
<dbReference type="GO" id="GO:0061710">
    <property type="term" value="F:L-threonylcarbamoyladenylate synthase"/>
    <property type="evidence" value="ECO:0007669"/>
    <property type="project" value="UniProtKB-EC"/>
</dbReference>
<evidence type="ECO:0000256" key="7">
    <source>
        <dbReference type="ARBA" id="ARBA00022695"/>
    </source>
</evidence>
<evidence type="ECO:0000256" key="10">
    <source>
        <dbReference type="ARBA" id="ARBA00029774"/>
    </source>
</evidence>
<organism evidence="13 14">
    <name type="scientific">Capnocytophaga endodontalis</name>
    <dbReference type="NCBI Taxonomy" id="2708117"/>
    <lineage>
        <taxon>Bacteria</taxon>
        <taxon>Pseudomonadati</taxon>
        <taxon>Bacteroidota</taxon>
        <taxon>Flavobacteriia</taxon>
        <taxon>Flavobacteriales</taxon>
        <taxon>Flavobacteriaceae</taxon>
        <taxon>Capnocytophaga</taxon>
    </lineage>
</organism>
<evidence type="ECO:0000256" key="9">
    <source>
        <dbReference type="ARBA" id="ARBA00022840"/>
    </source>
</evidence>
<dbReference type="InterPro" id="IPR006070">
    <property type="entry name" value="Sua5-like_dom"/>
</dbReference>
<evidence type="ECO:0000256" key="6">
    <source>
        <dbReference type="ARBA" id="ARBA00022694"/>
    </source>
</evidence>
<evidence type="ECO:0000256" key="2">
    <source>
        <dbReference type="ARBA" id="ARBA00007663"/>
    </source>
</evidence>
<comment type="similarity">
    <text evidence="2">Belongs to the SUA5 family.</text>
</comment>
<gene>
    <name evidence="13" type="ORF">CBG49_10260</name>
</gene>
<evidence type="ECO:0000256" key="8">
    <source>
        <dbReference type="ARBA" id="ARBA00022741"/>
    </source>
</evidence>
<dbReference type="InterPro" id="IPR017945">
    <property type="entry name" value="DHBP_synth_RibB-like_a/b_dom"/>
</dbReference>
<dbReference type="GO" id="GO:0008033">
    <property type="term" value="P:tRNA processing"/>
    <property type="evidence" value="ECO:0007669"/>
    <property type="project" value="UniProtKB-KW"/>
</dbReference>
<dbReference type="SUPFAM" id="SSF55821">
    <property type="entry name" value="YrdC/RibB"/>
    <property type="match status" value="1"/>
</dbReference>
<keyword evidence="5" id="KW-0808">Transferase</keyword>
<evidence type="ECO:0000256" key="5">
    <source>
        <dbReference type="ARBA" id="ARBA00022679"/>
    </source>
</evidence>
<comment type="subcellular location">
    <subcellularLocation>
        <location evidence="1">Cytoplasm</location>
    </subcellularLocation>
</comment>
<proteinExistence type="inferred from homology"/>